<keyword evidence="2" id="KW-0472">Membrane</keyword>
<feature type="transmembrane region" description="Helical" evidence="2">
    <location>
        <begin position="60"/>
        <end position="83"/>
    </location>
</feature>
<proteinExistence type="predicted"/>
<comment type="caution">
    <text evidence="3">The sequence shown here is derived from an EMBL/GenBank/DDBJ whole genome shotgun (WGS) entry which is preliminary data.</text>
</comment>
<name>A0A8J7Q6V5_9BACT</name>
<keyword evidence="2" id="KW-1133">Transmembrane helix</keyword>
<keyword evidence="4" id="KW-1185">Reference proteome</keyword>
<evidence type="ECO:0000256" key="2">
    <source>
        <dbReference type="SAM" id="Phobius"/>
    </source>
</evidence>
<sequence>MTTNFNWETDDDTTVDPADKGGRNEEPYLSWEPLPYAVTNFNLHKLVQVGPHRLEIRAGIAFQIFCLFFLLFPIVAALLSLAHADGPPVQWSLAFLPLAYTIAFFLWNLYGKPAVFDKDRDEVWRDAAFEVLPNALGKRAFHLKVNEVYALQLLYRKTMKQPSANVQLNIVSQTGDRFTLSHTMRFKTNHEIAEKLAQFLEVPLLVDPGLE</sequence>
<dbReference type="RefSeq" id="WP_207861625.1">
    <property type="nucleotide sequence ID" value="NZ_JAFREP010000026.1"/>
</dbReference>
<dbReference type="Proteomes" id="UP000664417">
    <property type="component" value="Unassembled WGS sequence"/>
</dbReference>
<accession>A0A8J7Q6V5</accession>
<feature type="transmembrane region" description="Helical" evidence="2">
    <location>
        <begin position="89"/>
        <end position="110"/>
    </location>
</feature>
<reference evidence="3" key="1">
    <citation type="submission" date="2021-03" db="EMBL/GenBank/DDBJ databases">
        <authorList>
            <person name="Wang G."/>
        </authorList>
    </citation>
    <scope>NUCLEOTIDE SEQUENCE</scope>
    <source>
        <strain evidence="3">KCTC 12899</strain>
    </source>
</reference>
<dbReference type="AlphaFoldDB" id="A0A8J7Q6V5"/>
<evidence type="ECO:0000313" key="4">
    <source>
        <dbReference type="Proteomes" id="UP000664417"/>
    </source>
</evidence>
<dbReference type="EMBL" id="JAFREP010000026">
    <property type="protein sequence ID" value="MBO1321652.1"/>
    <property type="molecule type" value="Genomic_DNA"/>
</dbReference>
<feature type="region of interest" description="Disordered" evidence="1">
    <location>
        <begin position="1"/>
        <end position="24"/>
    </location>
</feature>
<protein>
    <submittedName>
        <fullName evidence="3">Uncharacterized protein</fullName>
    </submittedName>
</protein>
<gene>
    <name evidence="3" type="ORF">J3U88_24450</name>
</gene>
<evidence type="ECO:0000313" key="3">
    <source>
        <dbReference type="EMBL" id="MBO1321652.1"/>
    </source>
</evidence>
<organism evidence="3 4">
    <name type="scientific">Acanthopleuribacter pedis</name>
    <dbReference type="NCBI Taxonomy" id="442870"/>
    <lineage>
        <taxon>Bacteria</taxon>
        <taxon>Pseudomonadati</taxon>
        <taxon>Acidobacteriota</taxon>
        <taxon>Holophagae</taxon>
        <taxon>Acanthopleuribacterales</taxon>
        <taxon>Acanthopleuribacteraceae</taxon>
        <taxon>Acanthopleuribacter</taxon>
    </lineage>
</organism>
<keyword evidence="2" id="KW-0812">Transmembrane</keyword>
<evidence type="ECO:0000256" key="1">
    <source>
        <dbReference type="SAM" id="MobiDB-lite"/>
    </source>
</evidence>